<dbReference type="OrthoDB" id="429813at2759"/>
<dbReference type="InterPro" id="IPR042099">
    <property type="entry name" value="ANL_N_sf"/>
</dbReference>
<evidence type="ECO:0000256" key="2">
    <source>
        <dbReference type="ARBA" id="ARBA00022553"/>
    </source>
</evidence>
<organism evidence="4 5">
    <name type="scientific">Cudoniella acicularis</name>
    <dbReference type="NCBI Taxonomy" id="354080"/>
    <lineage>
        <taxon>Eukaryota</taxon>
        <taxon>Fungi</taxon>
        <taxon>Dikarya</taxon>
        <taxon>Ascomycota</taxon>
        <taxon>Pezizomycotina</taxon>
        <taxon>Leotiomycetes</taxon>
        <taxon>Helotiales</taxon>
        <taxon>Tricladiaceae</taxon>
        <taxon>Cudoniella</taxon>
    </lineage>
</organism>
<evidence type="ECO:0000259" key="3">
    <source>
        <dbReference type="Pfam" id="PF00501"/>
    </source>
</evidence>
<dbReference type="InterPro" id="IPR020845">
    <property type="entry name" value="AMP-binding_CS"/>
</dbReference>
<dbReference type="PANTHER" id="PTHR43439:SF2">
    <property type="entry name" value="ENZYME, PUTATIVE (JCVI)-RELATED"/>
    <property type="match status" value="1"/>
</dbReference>
<sequence>MTVSQYNVMLNKCGSKESEGYQLLPTVIDSLAQHQPKRLYAELPLSLENFDAGFRKATYAALANAINGMAWWLHHTLGPSETFETLSYLGPNDLRHNIIILGCVKAGYTALFMSPRFSDPAHVNLAKQVNCTILLVPKGRPPVSSDILEHYTRVCQVPSLEELFDIQHPFYEFKKTFEKARNEPLVMLTTSGSTGFPKPIIWTHDWASSFIKARRLDPPLGFSSSDRLLLGGRLVCAFPPFHLFTTCGSTEQGFWHTIYPSGSWNPDTWKFMRLHPAQNIIFRHHSKDLYEPCVSRNKSIDDEQSVFKIFNDLQEYPTSDLFSPHLGDKDLWQFRGRADDLQSFITAEKFYPTAMERQIALHPDINALLFVGTRRPRGALLVELREITTSKEEAVERIWPVIHDANQTVPPTAQIWKELILFTEMGLPMKRTAKGTIERAATVKMYEQKLDELFAKLRL</sequence>
<keyword evidence="2" id="KW-0597">Phosphoprotein</keyword>
<name>A0A8H4RG39_9HELO</name>
<gene>
    <name evidence="4" type="ORF">G7Y89_g9485</name>
</gene>
<dbReference type="InterPro" id="IPR000873">
    <property type="entry name" value="AMP-dep_synth/lig_dom"/>
</dbReference>
<proteinExistence type="predicted"/>
<dbReference type="Gene3D" id="3.40.50.12780">
    <property type="entry name" value="N-terminal domain of ligase-like"/>
    <property type="match status" value="1"/>
</dbReference>
<dbReference type="Pfam" id="PF23562">
    <property type="entry name" value="AMP-binding_C_3"/>
    <property type="match status" value="1"/>
</dbReference>
<protein>
    <recommendedName>
        <fullName evidence="3">AMP-dependent synthetase/ligase domain-containing protein</fullName>
    </recommendedName>
</protein>
<dbReference type="PANTHER" id="PTHR43439">
    <property type="entry name" value="PHENYLACETATE-COENZYME A LIGASE"/>
    <property type="match status" value="1"/>
</dbReference>
<feature type="domain" description="AMP-dependent synthetase/ligase" evidence="3">
    <location>
        <begin position="53"/>
        <end position="245"/>
    </location>
</feature>
<evidence type="ECO:0000313" key="4">
    <source>
        <dbReference type="EMBL" id="KAF4628666.1"/>
    </source>
</evidence>
<keyword evidence="1" id="KW-0596">Phosphopantetheine</keyword>
<dbReference type="InterPro" id="IPR051414">
    <property type="entry name" value="Adenylate-forming_Reductase"/>
</dbReference>
<evidence type="ECO:0000313" key="5">
    <source>
        <dbReference type="Proteomes" id="UP000566819"/>
    </source>
</evidence>
<dbReference type="PROSITE" id="PS00455">
    <property type="entry name" value="AMP_BINDING"/>
    <property type="match status" value="1"/>
</dbReference>
<reference evidence="4 5" key="1">
    <citation type="submission" date="2020-03" db="EMBL/GenBank/DDBJ databases">
        <title>Draft Genome Sequence of Cudoniella acicularis.</title>
        <authorList>
            <person name="Buettner E."/>
            <person name="Kellner H."/>
        </authorList>
    </citation>
    <scope>NUCLEOTIDE SEQUENCE [LARGE SCALE GENOMIC DNA]</scope>
    <source>
        <strain evidence="4 5">DSM 108380</strain>
    </source>
</reference>
<dbReference type="EMBL" id="JAAMPI010000779">
    <property type="protein sequence ID" value="KAF4628666.1"/>
    <property type="molecule type" value="Genomic_DNA"/>
</dbReference>
<keyword evidence="5" id="KW-1185">Reference proteome</keyword>
<evidence type="ECO:0000256" key="1">
    <source>
        <dbReference type="ARBA" id="ARBA00022450"/>
    </source>
</evidence>
<dbReference type="SUPFAM" id="SSF56801">
    <property type="entry name" value="Acetyl-CoA synthetase-like"/>
    <property type="match status" value="1"/>
</dbReference>
<dbReference type="Pfam" id="PF00501">
    <property type="entry name" value="AMP-binding"/>
    <property type="match status" value="1"/>
</dbReference>
<dbReference type="AlphaFoldDB" id="A0A8H4RG39"/>
<comment type="caution">
    <text evidence="4">The sequence shown here is derived from an EMBL/GenBank/DDBJ whole genome shotgun (WGS) entry which is preliminary data.</text>
</comment>
<accession>A0A8H4RG39</accession>
<dbReference type="Proteomes" id="UP000566819">
    <property type="component" value="Unassembled WGS sequence"/>
</dbReference>